<dbReference type="KEGG" id="led:BBK82_41240"/>
<evidence type="ECO:0000313" key="1">
    <source>
        <dbReference type="EMBL" id="ANZ41434.1"/>
    </source>
</evidence>
<proteinExistence type="predicted"/>
<protein>
    <submittedName>
        <fullName evidence="1">Uncharacterized protein</fullName>
    </submittedName>
</protein>
<dbReference type="AlphaFoldDB" id="A0A1B2HUL7"/>
<evidence type="ECO:0000313" key="2">
    <source>
        <dbReference type="Proteomes" id="UP000093053"/>
    </source>
</evidence>
<sequence length="241" mass="26240">MIVVPVLISTAVAVPIKVLAPGTAQERLDAIRTRLAIGAVITPALALRRQQSTEHDATERRLTELTAASGVRGSPTAATISLSTNPHRAQGRIRWPEWFASLRLEGVAGCAKRRPLAVRDRQNELSAACNDVAGGQMEPQARHRYDVVHCSVVGHAQYGLLVESEDGEHGFVDSSYITDKPGEPWPEVGRRLRCVVLGYTKEGRLRVAATPLYVEMVAAADDPVTAVDEWSLLTGRGRRHE</sequence>
<dbReference type="Gene3D" id="2.40.50.140">
    <property type="entry name" value="Nucleic acid-binding proteins"/>
    <property type="match status" value="1"/>
</dbReference>
<dbReference type="InterPro" id="IPR012340">
    <property type="entry name" value="NA-bd_OB-fold"/>
</dbReference>
<name>A0A1B2HUL7_9PSEU</name>
<dbReference type="SUPFAM" id="SSF50249">
    <property type="entry name" value="Nucleic acid-binding proteins"/>
    <property type="match status" value="1"/>
</dbReference>
<dbReference type="EMBL" id="CP016793">
    <property type="protein sequence ID" value="ANZ41434.1"/>
    <property type="molecule type" value="Genomic_DNA"/>
</dbReference>
<organism evidence="1 2">
    <name type="scientific">Lentzea guizhouensis</name>
    <dbReference type="NCBI Taxonomy" id="1586287"/>
    <lineage>
        <taxon>Bacteria</taxon>
        <taxon>Bacillati</taxon>
        <taxon>Actinomycetota</taxon>
        <taxon>Actinomycetes</taxon>
        <taxon>Pseudonocardiales</taxon>
        <taxon>Pseudonocardiaceae</taxon>
        <taxon>Lentzea</taxon>
    </lineage>
</organism>
<gene>
    <name evidence="1" type="ORF">BBK82_41240</name>
</gene>
<keyword evidence="2" id="KW-1185">Reference proteome</keyword>
<dbReference type="Proteomes" id="UP000093053">
    <property type="component" value="Chromosome"/>
</dbReference>
<reference evidence="1 2" key="1">
    <citation type="submission" date="2016-07" db="EMBL/GenBank/DDBJ databases">
        <title>Complete genome sequence of the Lentzea guizhouensis DHS C013.</title>
        <authorList>
            <person name="Cao C."/>
        </authorList>
    </citation>
    <scope>NUCLEOTIDE SEQUENCE [LARGE SCALE GENOMIC DNA]</scope>
    <source>
        <strain evidence="1 2">DHS C013</strain>
    </source>
</reference>
<accession>A0A1B2HUL7</accession>